<dbReference type="InterPro" id="IPR029058">
    <property type="entry name" value="AB_hydrolase_fold"/>
</dbReference>
<dbReference type="Gene3D" id="3.40.50.1820">
    <property type="entry name" value="alpha/beta hydrolase"/>
    <property type="match status" value="1"/>
</dbReference>
<proteinExistence type="predicted"/>
<protein>
    <submittedName>
        <fullName evidence="2">Lipase family protein</fullName>
    </submittedName>
</protein>
<accession>A0AAW3DBV5</accession>
<evidence type="ECO:0000259" key="1">
    <source>
        <dbReference type="Pfam" id="PF01764"/>
    </source>
</evidence>
<dbReference type="AlphaFoldDB" id="A0AAW3DBV5"/>
<dbReference type="InterPro" id="IPR002921">
    <property type="entry name" value="Fungal_lipase-type"/>
</dbReference>
<evidence type="ECO:0000313" key="2">
    <source>
        <dbReference type="EMBL" id="KFJ42870.1"/>
    </source>
</evidence>
<name>A0AAW3DBV5_9GAMM</name>
<dbReference type="Proteomes" id="UP000029117">
    <property type="component" value="Unassembled WGS sequence"/>
</dbReference>
<dbReference type="GO" id="GO:0006629">
    <property type="term" value="P:lipid metabolic process"/>
    <property type="evidence" value="ECO:0007669"/>
    <property type="project" value="InterPro"/>
</dbReference>
<evidence type="ECO:0000313" key="3">
    <source>
        <dbReference type="Proteomes" id="UP000029117"/>
    </source>
</evidence>
<reference evidence="2 3" key="1">
    <citation type="submission" date="2014-04" db="EMBL/GenBank/DDBJ databases">
        <authorList>
            <person name="Bishop-Lilly K.A."/>
            <person name="Broomall S.M."/>
            <person name="Chain P.S."/>
            <person name="Chertkov O."/>
            <person name="Coyne S.R."/>
            <person name="Daligault H.E."/>
            <person name="Davenport K.W."/>
            <person name="Erkkila T."/>
            <person name="Frey K.G."/>
            <person name="Gibbons H.S."/>
            <person name="Gu W."/>
            <person name="Jaissle J."/>
            <person name="Johnson S.L."/>
            <person name="Koroleva G.I."/>
            <person name="Ladner J.T."/>
            <person name="Lo C.-C."/>
            <person name="Minogue T.D."/>
            <person name="Munk C."/>
            <person name="Palacios G.F."/>
            <person name="Redden C.L."/>
            <person name="Rosenzweig C.N."/>
            <person name="Scholz M.B."/>
            <person name="Teshima H."/>
            <person name="Xu Y."/>
        </authorList>
    </citation>
    <scope>NUCLEOTIDE SEQUENCE [LARGE SCALE GENOMIC DNA]</scope>
    <source>
        <strain evidence="2 3">FAJ</strain>
    </source>
</reference>
<feature type="domain" description="Fungal lipase-type" evidence="1">
    <location>
        <begin position="341"/>
        <end position="379"/>
    </location>
</feature>
<dbReference type="EMBL" id="JOUE01000006">
    <property type="protein sequence ID" value="KFJ42870.1"/>
    <property type="molecule type" value="Genomic_DNA"/>
</dbReference>
<organism evidence="2 3">
    <name type="scientific">Francisella philomiragia</name>
    <dbReference type="NCBI Taxonomy" id="28110"/>
    <lineage>
        <taxon>Bacteria</taxon>
        <taxon>Pseudomonadati</taxon>
        <taxon>Pseudomonadota</taxon>
        <taxon>Gammaproteobacteria</taxon>
        <taxon>Thiotrichales</taxon>
        <taxon>Francisellaceae</taxon>
        <taxon>Francisella</taxon>
    </lineage>
</organism>
<dbReference type="SUPFAM" id="SSF53474">
    <property type="entry name" value="alpha/beta-Hydrolases"/>
    <property type="match status" value="1"/>
</dbReference>
<comment type="caution">
    <text evidence="2">The sequence shown here is derived from an EMBL/GenBank/DDBJ whole genome shotgun (WGS) entry which is preliminary data.</text>
</comment>
<gene>
    <name evidence="2" type="ORF">DR78_913</name>
</gene>
<dbReference type="RefSeq" id="WP_035737314.1">
    <property type="nucleotide sequence ID" value="NZ_JACTRV010000001.1"/>
</dbReference>
<dbReference type="Pfam" id="PF01764">
    <property type="entry name" value="Lipase_3"/>
    <property type="match status" value="1"/>
</dbReference>
<sequence>MNKSDSEITKSLSEKQSATGVKELKDLRSAIESMSKAPDDLVLALPPHVVGKLLYLLNHINKNDRLLLKKDKELAKKRISVALRLLSTLDTRKGYLVALESYQPLLEYEKIKAEDAVDALWHCKKSIFNINSRRVHGAYNYMNSEQMKVLRKSEVRPFSKHEYVKYIPADYRLLRGSKAIVKDLRETDSNSILRKLSDMDASVLCELVYEEAFFNAAASKKVGSSIADLLYLSPTEFKADGLSVDKDFINYYDYYYPILDKYKLVATSVEFDVSSTFSDISYFAIVVADKNDDENCGLYIINRGTDQPYDFYDDFKMGAGKMIPSPKIVPHMVQGINFANKVLDMYEPLSIGFSGHSLGGAIAQIQTVKLVTNGQASVAPTVCFEPFGTKSEVDPSVSIHIGDTYFTTTTDIWTSFKNWSNVLSAGYFFKDWHSLEVDLIINYRDHGQAIYSNIKNFARRGDPIAELSEQIGNTIPLMTGIENSYYDYINQSMKGIIAVPTLLFEPLKRFNLHRMMWYRYNQYSNDGTLIRGGLNDKNMAILLRSGDEELKRNFYAVFDIHEV</sequence>